<dbReference type="EMBL" id="LJRC01000066">
    <property type="protein sequence ID" value="KPY39255.1"/>
    <property type="molecule type" value="Genomic_DNA"/>
</dbReference>
<feature type="region of interest" description="Disordered" evidence="1">
    <location>
        <begin position="89"/>
        <end position="212"/>
    </location>
</feature>
<evidence type="ECO:0000256" key="1">
    <source>
        <dbReference type="SAM" id="MobiDB-lite"/>
    </source>
</evidence>
<protein>
    <submittedName>
        <fullName evidence="2">Copper resistance protein B</fullName>
    </submittedName>
</protein>
<dbReference type="SUPFAM" id="SSF103515">
    <property type="entry name" value="Autotransporter"/>
    <property type="match status" value="1"/>
</dbReference>
<feature type="region of interest" description="Disordered" evidence="1">
    <location>
        <begin position="240"/>
        <end position="291"/>
    </location>
</feature>
<sequence length="614" mass="68667">MDGPFQTGRANPSAIHQRLVHDLLRCAYSRPEDDCRRQRRPAHQTGKRRRVTHRSGRNLRRDRRTCRRRLHVIRSVYGPQRFCARHVDQPAGRQGRCAAPRSAPIAEHGGHGHGRHGSWCNEPRQHESRQHAGHGSQRNAHEHPTIAPGQRNRQPAGRHAGQEHLTQTRRSGYRPEKQWPRGTDLRRPAQHVRRPGRPRAESHDRIAPHRSHGKVRLVVRRCEIFRRRTLETQIWRTSSCGAGQRHDDDAPDPLARHVERSGRRERAVQGAQTHHRHATGLKTQLSRDRRCPRAVGVSLPYALSHGNGHVSRSAGRRMKTQMLTQVPGHPRLPRVLIGLGMILTAQASAADMQGMDHGMDHSSHAMPDTQPVQSTPDQSRTPIPAITDADRAAVYTSHDGHQVHDAAINSYFLAEKLEWQNANDGSALAWDLSGWIGGDIDRLVLRSEGERVNGKTEEAELQALWGHAVTPSWDVVVGARQDFKPGAPQSWAAFGVQGSAISDLDVQATAFLGEAGQSAARLEGDYDLTLTNQLILQPTAEINAYGKDDPQRGIGSGLSSTELGLRLRYELRPEFAPYIGVTWNRTYGKTADYAREEGEDVADARLVVGVRMWF</sequence>
<feature type="compositionally biased region" description="Basic and acidic residues" evidence="1">
    <location>
        <begin position="198"/>
        <end position="207"/>
    </location>
</feature>
<name>A0A0P9XTQ5_9PSED</name>
<dbReference type="Proteomes" id="UP000050562">
    <property type="component" value="Unassembled WGS sequence"/>
</dbReference>
<dbReference type="PATRIC" id="fig|251707.3.peg.2558"/>
<comment type="caution">
    <text evidence="2">The sequence shown here is derived from an EMBL/GenBank/DDBJ whole genome shotgun (WGS) entry which is preliminary data.</text>
</comment>
<dbReference type="Pfam" id="PF05275">
    <property type="entry name" value="CopB"/>
    <property type="match status" value="1"/>
</dbReference>
<feature type="region of interest" description="Disordered" evidence="1">
    <location>
        <begin position="355"/>
        <end position="381"/>
    </location>
</feature>
<dbReference type="InterPro" id="IPR036709">
    <property type="entry name" value="Autotransporte_beta_dom_sf"/>
</dbReference>
<reference evidence="2 3" key="1">
    <citation type="submission" date="2015-09" db="EMBL/GenBank/DDBJ databases">
        <title>Genome announcement of multiple Pseudomonas syringae strains.</title>
        <authorList>
            <person name="Thakur S."/>
            <person name="Wang P.W."/>
            <person name="Gong Y."/>
            <person name="Weir B.S."/>
            <person name="Guttman D.S."/>
        </authorList>
    </citation>
    <scope>NUCLEOTIDE SEQUENCE [LARGE SCALE GENOMIC DNA]</scope>
    <source>
        <strain evidence="2 3">ICMP3956</strain>
    </source>
</reference>
<gene>
    <name evidence="2" type="ORF">ALO52_04639</name>
</gene>
<feature type="compositionally biased region" description="Basic residues" evidence="1">
    <location>
        <begin position="37"/>
        <end position="66"/>
    </location>
</feature>
<feature type="compositionally biased region" description="Basic and acidic residues" evidence="1">
    <location>
        <begin position="244"/>
        <end position="267"/>
    </location>
</feature>
<dbReference type="GO" id="GO:0005507">
    <property type="term" value="F:copper ion binding"/>
    <property type="evidence" value="ECO:0007669"/>
    <property type="project" value="InterPro"/>
</dbReference>
<dbReference type="GO" id="GO:0009279">
    <property type="term" value="C:cell outer membrane"/>
    <property type="evidence" value="ECO:0007669"/>
    <property type="project" value="InterPro"/>
</dbReference>
<dbReference type="AlphaFoldDB" id="A0A0P9XTQ5"/>
<feature type="compositionally biased region" description="Polar residues" evidence="1">
    <location>
        <begin position="370"/>
        <end position="381"/>
    </location>
</feature>
<feature type="compositionally biased region" description="Basic residues" evidence="1">
    <location>
        <begin position="188"/>
        <end position="197"/>
    </location>
</feature>
<organism evidence="2 3">
    <name type="scientific">Pseudomonas syringae pv. primulae</name>
    <dbReference type="NCBI Taxonomy" id="251707"/>
    <lineage>
        <taxon>Bacteria</taxon>
        <taxon>Pseudomonadati</taxon>
        <taxon>Pseudomonadota</taxon>
        <taxon>Gammaproteobacteria</taxon>
        <taxon>Pseudomonadales</taxon>
        <taxon>Pseudomonadaceae</taxon>
        <taxon>Pseudomonas</taxon>
    </lineage>
</organism>
<feature type="compositionally biased region" description="Basic and acidic residues" evidence="1">
    <location>
        <begin position="173"/>
        <end position="187"/>
    </location>
</feature>
<dbReference type="InterPro" id="IPR007939">
    <property type="entry name" value="Cu-R_B_prcur"/>
</dbReference>
<proteinExistence type="predicted"/>
<evidence type="ECO:0000313" key="3">
    <source>
        <dbReference type="Proteomes" id="UP000050562"/>
    </source>
</evidence>
<evidence type="ECO:0000313" key="2">
    <source>
        <dbReference type="EMBL" id="KPY39255.1"/>
    </source>
</evidence>
<accession>A0A0P9XTQ5</accession>
<dbReference type="GO" id="GO:0006878">
    <property type="term" value="P:intracellular copper ion homeostasis"/>
    <property type="evidence" value="ECO:0007669"/>
    <property type="project" value="InterPro"/>
</dbReference>
<feature type="region of interest" description="Disordered" evidence="1">
    <location>
        <begin position="33"/>
        <end position="66"/>
    </location>
</feature>